<dbReference type="NCBIfam" id="TIGR00042">
    <property type="entry name" value="RdgB/HAM1 family non-canonical purine NTP pyrophosphatase"/>
    <property type="match status" value="1"/>
</dbReference>
<dbReference type="GO" id="GO:0036220">
    <property type="term" value="F:ITP diphosphatase activity"/>
    <property type="evidence" value="ECO:0007669"/>
    <property type="project" value="UniProtKB-UniRule"/>
</dbReference>
<dbReference type="OrthoDB" id="9807456at2"/>
<evidence type="ECO:0000256" key="11">
    <source>
        <dbReference type="RuleBase" id="RU003781"/>
    </source>
</evidence>
<dbReference type="Pfam" id="PF01725">
    <property type="entry name" value="Ham1p_like"/>
    <property type="match status" value="1"/>
</dbReference>
<dbReference type="PANTHER" id="PTHR11067:SF9">
    <property type="entry name" value="INOSINE TRIPHOSPHATE PYROPHOSPHATASE"/>
    <property type="match status" value="1"/>
</dbReference>
<accession>A0A2Y8ZSU1</accession>
<dbReference type="GO" id="GO:0009117">
    <property type="term" value="P:nucleotide metabolic process"/>
    <property type="evidence" value="ECO:0007669"/>
    <property type="project" value="UniProtKB-KW"/>
</dbReference>
<dbReference type="PANTHER" id="PTHR11067">
    <property type="entry name" value="INOSINE TRIPHOSPHATE PYROPHOSPHATASE/HAM1 PROTEIN"/>
    <property type="match status" value="1"/>
</dbReference>
<evidence type="ECO:0000256" key="7">
    <source>
        <dbReference type="ARBA" id="ARBA00023080"/>
    </source>
</evidence>
<dbReference type="GO" id="GO:0005829">
    <property type="term" value="C:cytosol"/>
    <property type="evidence" value="ECO:0007669"/>
    <property type="project" value="TreeGrafter"/>
</dbReference>
<comment type="cofactor">
    <cofactor evidence="10">
        <name>Mg(2+)</name>
        <dbReference type="ChEBI" id="CHEBI:18420"/>
    </cofactor>
    <text evidence="10">Binds 1 Mg(2+) ion per subunit.</text>
</comment>
<name>A0A2Y8ZSU1_9MICO</name>
<evidence type="ECO:0000256" key="2">
    <source>
        <dbReference type="ARBA" id="ARBA00011738"/>
    </source>
</evidence>
<keyword evidence="3 10" id="KW-0479">Metal-binding</keyword>
<protein>
    <recommendedName>
        <fullName evidence="10">dITP/XTP pyrophosphatase</fullName>
        <ecNumber evidence="10">3.6.1.66</ecNumber>
    </recommendedName>
    <alternativeName>
        <fullName evidence="10">Non-canonical purine NTP pyrophosphatase</fullName>
    </alternativeName>
    <alternativeName>
        <fullName evidence="10">Non-standard purine NTP pyrophosphatase</fullName>
    </alternativeName>
    <alternativeName>
        <fullName evidence="10">Nucleoside-triphosphate diphosphatase</fullName>
    </alternativeName>
    <alternativeName>
        <fullName evidence="10">Nucleoside-triphosphate pyrophosphatase</fullName>
        <shortName evidence="10">NTPase</shortName>
    </alternativeName>
</protein>
<feature type="binding site" evidence="10">
    <location>
        <position position="75"/>
    </location>
    <ligand>
        <name>Mg(2+)</name>
        <dbReference type="ChEBI" id="CHEBI:18420"/>
    </ligand>
</feature>
<comment type="caution">
    <text evidence="10">Lacks conserved residue(s) required for the propagation of feature annotation.</text>
</comment>
<evidence type="ECO:0000256" key="4">
    <source>
        <dbReference type="ARBA" id="ARBA00022741"/>
    </source>
</evidence>
<dbReference type="RefSeq" id="WP_109684079.1">
    <property type="nucleotide sequence ID" value="NZ_QGDN01000001.1"/>
</dbReference>
<reference evidence="13" key="1">
    <citation type="submission" date="2016-10" db="EMBL/GenBank/DDBJ databases">
        <authorList>
            <person name="Varghese N."/>
            <person name="Submissions S."/>
        </authorList>
    </citation>
    <scope>NUCLEOTIDE SEQUENCE [LARGE SCALE GENOMIC DNA]</scope>
    <source>
        <strain evidence="13">DSM 22951</strain>
    </source>
</reference>
<gene>
    <name evidence="12" type="ORF">SAMN04489750_0644</name>
</gene>
<dbReference type="Gene3D" id="3.90.950.10">
    <property type="match status" value="1"/>
</dbReference>
<keyword evidence="6 10" id="KW-0460">Magnesium</keyword>
<dbReference type="AlphaFoldDB" id="A0A2Y8ZSU1"/>
<evidence type="ECO:0000256" key="5">
    <source>
        <dbReference type="ARBA" id="ARBA00022801"/>
    </source>
</evidence>
<proteinExistence type="inferred from homology"/>
<dbReference type="InterPro" id="IPR020922">
    <property type="entry name" value="dITP/XTP_pyrophosphatase"/>
</dbReference>
<dbReference type="Proteomes" id="UP000250028">
    <property type="component" value="Unassembled WGS sequence"/>
</dbReference>
<comment type="catalytic activity">
    <reaction evidence="10">
        <text>ITP + H2O = IMP + diphosphate + H(+)</text>
        <dbReference type="Rhea" id="RHEA:29399"/>
        <dbReference type="ChEBI" id="CHEBI:15377"/>
        <dbReference type="ChEBI" id="CHEBI:15378"/>
        <dbReference type="ChEBI" id="CHEBI:33019"/>
        <dbReference type="ChEBI" id="CHEBI:58053"/>
        <dbReference type="ChEBI" id="CHEBI:61402"/>
        <dbReference type="EC" id="3.6.1.66"/>
    </reaction>
</comment>
<comment type="subunit">
    <text evidence="2 10">Homodimer.</text>
</comment>
<keyword evidence="5 10" id="KW-0378">Hydrolase</keyword>
<evidence type="ECO:0000256" key="8">
    <source>
        <dbReference type="ARBA" id="ARBA00051875"/>
    </source>
</evidence>
<keyword evidence="13" id="KW-1185">Reference proteome</keyword>
<evidence type="ECO:0000313" key="12">
    <source>
        <dbReference type="EMBL" id="SSA33369.1"/>
    </source>
</evidence>
<dbReference type="EC" id="3.6.1.66" evidence="10"/>
<evidence type="ECO:0000256" key="9">
    <source>
        <dbReference type="ARBA" id="ARBA00052017"/>
    </source>
</evidence>
<evidence type="ECO:0000313" key="13">
    <source>
        <dbReference type="Proteomes" id="UP000250028"/>
    </source>
</evidence>
<keyword evidence="4 10" id="KW-0547">Nucleotide-binding</keyword>
<comment type="catalytic activity">
    <reaction evidence="8 10">
        <text>dITP + H2O = dIMP + diphosphate + H(+)</text>
        <dbReference type="Rhea" id="RHEA:28342"/>
        <dbReference type="ChEBI" id="CHEBI:15377"/>
        <dbReference type="ChEBI" id="CHEBI:15378"/>
        <dbReference type="ChEBI" id="CHEBI:33019"/>
        <dbReference type="ChEBI" id="CHEBI:61194"/>
        <dbReference type="ChEBI" id="CHEBI:61382"/>
        <dbReference type="EC" id="3.6.1.66"/>
    </reaction>
</comment>
<evidence type="ECO:0000256" key="10">
    <source>
        <dbReference type="HAMAP-Rule" id="MF_01405"/>
    </source>
</evidence>
<evidence type="ECO:0000256" key="6">
    <source>
        <dbReference type="ARBA" id="ARBA00022842"/>
    </source>
</evidence>
<feature type="binding site" evidence="10">
    <location>
        <begin position="8"/>
        <end position="13"/>
    </location>
    <ligand>
        <name>substrate</name>
    </ligand>
</feature>
<dbReference type="InterPro" id="IPR002637">
    <property type="entry name" value="RdgB/HAM1"/>
</dbReference>
<dbReference type="GO" id="GO:0000166">
    <property type="term" value="F:nucleotide binding"/>
    <property type="evidence" value="ECO:0007669"/>
    <property type="project" value="UniProtKB-KW"/>
</dbReference>
<keyword evidence="7 10" id="KW-0546">Nucleotide metabolism</keyword>
<organism evidence="12 13">
    <name type="scientific">Branchiibius hedensis</name>
    <dbReference type="NCBI Taxonomy" id="672460"/>
    <lineage>
        <taxon>Bacteria</taxon>
        <taxon>Bacillati</taxon>
        <taxon>Actinomycetota</taxon>
        <taxon>Actinomycetes</taxon>
        <taxon>Micrococcales</taxon>
        <taxon>Dermacoccaceae</taxon>
        <taxon>Branchiibius</taxon>
    </lineage>
</organism>
<feature type="binding site" evidence="10">
    <location>
        <position position="76"/>
    </location>
    <ligand>
        <name>substrate</name>
    </ligand>
</feature>
<comment type="function">
    <text evidence="10">Pyrophosphatase that catalyzes the hydrolysis of nucleoside triphosphates to their monophosphate derivatives, with a high preference for the non-canonical purine nucleotides XTP (xanthosine triphosphate), dITP (deoxyinosine triphosphate) and ITP. Seems to function as a house-cleaning enzyme that removes non-canonical purine nucleotides from the nucleotide pool, thus preventing their incorporation into DNA/RNA and avoiding chromosomal lesions.</text>
</comment>
<dbReference type="HAMAP" id="MF_01405">
    <property type="entry name" value="Non_canon_purine_NTPase"/>
    <property type="match status" value="1"/>
</dbReference>
<feature type="binding site" evidence="10">
    <location>
        <begin position="158"/>
        <end position="161"/>
    </location>
    <ligand>
        <name>substrate</name>
    </ligand>
</feature>
<comment type="catalytic activity">
    <reaction evidence="9 10">
        <text>XTP + H2O = XMP + diphosphate + H(+)</text>
        <dbReference type="Rhea" id="RHEA:28610"/>
        <dbReference type="ChEBI" id="CHEBI:15377"/>
        <dbReference type="ChEBI" id="CHEBI:15378"/>
        <dbReference type="ChEBI" id="CHEBI:33019"/>
        <dbReference type="ChEBI" id="CHEBI:57464"/>
        <dbReference type="ChEBI" id="CHEBI:61314"/>
        <dbReference type="EC" id="3.6.1.66"/>
    </reaction>
</comment>
<feature type="binding site" evidence="10">
    <location>
        <position position="180"/>
    </location>
    <ligand>
        <name>substrate</name>
    </ligand>
</feature>
<dbReference type="EMBL" id="UESZ01000001">
    <property type="protein sequence ID" value="SSA33369.1"/>
    <property type="molecule type" value="Genomic_DNA"/>
</dbReference>
<dbReference type="InterPro" id="IPR029001">
    <property type="entry name" value="ITPase-like_fam"/>
</dbReference>
<dbReference type="GO" id="GO:0017111">
    <property type="term" value="F:ribonucleoside triphosphate phosphatase activity"/>
    <property type="evidence" value="ECO:0007669"/>
    <property type="project" value="InterPro"/>
</dbReference>
<evidence type="ECO:0000256" key="1">
    <source>
        <dbReference type="ARBA" id="ARBA00008023"/>
    </source>
</evidence>
<dbReference type="GO" id="GO:0046872">
    <property type="term" value="F:metal ion binding"/>
    <property type="evidence" value="ECO:0007669"/>
    <property type="project" value="UniProtKB-KW"/>
</dbReference>
<feature type="binding site" evidence="10">
    <location>
        <begin position="185"/>
        <end position="186"/>
    </location>
    <ligand>
        <name>substrate</name>
    </ligand>
</feature>
<feature type="active site" description="Proton acceptor" evidence="10">
    <location>
        <position position="75"/>
    </location>
</feature>
<evidence type="ECO:0000256" key="3">
    <source>
        <dbReference type="ARBA" id="ARBA00022723"/>
    </source>
</evidence>
<comment type="similarity">
    <text evidence="1 10 11">Belongs to the HAM1 NTPase family.</text>
</comment>
<dbReference type="GO" id="GO:0036222">
    <property type="term" value="F:XTP diphosphatase activity"/>
    <property type="evidence" value="ECO:0007669"/>
    <property type="project" value="UniProtKB-UniRule"/>
</dbReference>
<dbReference type="FunFam" id="3.90.950.10:FF:000001">
    <property type="entry name" value="dITP/XTP pyrophosphatase"/>
    <property type="match status" value="1"/>
</dbReference>
<dbReference type="GO" id="GO:0009146">
    <property type="term" value="P:purine nucleoside triphosphate catabolic process"/>
    <property type="evidence" value="ECO:0007669"/>
    <property type="project" value="UniProtKB-UniRule"/>
</dbReference>
<dbReference type="CDD" id="cd00515">
    <property type="entry name" value="HAM1"/>
    <property type="match status" value="1"/>
</dbReference>
<dbReference type="GO" id="GO:0035870">
    <property type="term" value="F:dITP diphosphatase activity"/>
    <property type="evidence" value="ECO:0007669"/>
    <property type="project" value="UniProtKB-UniRule"/>
</dbReference>
<sequence>MTQLVLATRNVGKVRELRQLVSQVPQLADLEILSVGEDFPQVEETVESGVTFEQNASLKAHAVARATNLPAIADDSGLCVDILGDCPGVFSALWSGTHGADQANIDLLLAQTIDVPIEQLTARFVSCVVLALPDGTQRVHFGEVRGHLTRDQRGTNGFGYDPIFELPDGRTLAQVTDAEKNAISHRGNAFRAVLPDLVTLLS</sequence>
<dbReference type="SUPFAM" id="SSF52972">
    <property type="entry name" value="ITPase-like"/>
    <property type="match status" value="1"/>
</dbReference>